<proteinExistence type="predicted"/>
<reference evidence="4" key="1">
    <citation type="submission" date="2016-10" db="EMBL/GenBank/DDBJ databases">
        <authorList>
            <person name="Varghese N."/>
            <person name="Submissions S."/>
        </authorList>
    </citation>
    <scope>NUCLEOTIDE SEQUENCE [LARGE SCALE GENOMIC DNA]</scope>
    <source>
        <strain evidence="4">DSM 19083</strain>
    </source>
</reference>
<dbReference type="EMBL" id="FONZ01000001">
    <property type="protein sequence ID" value="SFE76985.1"/>
    <property type="molecule type" value="Genomic_DNA"/>
</dbReference>
<evidence type="ECO:0000256" key="1">
    <source>
        <dbReference type="ARBA" id="ARBA00022723"/>
    </source>
</evidence>
<sequence>MSEVLVACSHGTDDARGRSAVATIVADVARLAPEIDVREAFVDVQSPSLVEVAAATTPAEDVVIVPLLLSAGFHTYVDIAEAAESSGAAAAGTLGPDPRLVDIVVERLHEAGARPDDVIVLAAAGSSDARAITAVESMLTAVRERWGTDVTVAYGGVEPRVPDVVAQLRAGAPDGARVVLASYLLAPGFFLDRLHEAGADVVTAPLAPDPRLAEIVLDRYRAARDAAGARTS</sequence>
<keyword evidence="1" id="KW-0479">Metal-binding</keyword>
<dbReference type="Gene3D" id="3.40.50.1400">
    <property type="match status" value="2"/>
</dbReference>
<organism evidence="3 4">
    <name type="scientific">Flavimobilis marinus</name>
    <dbReference type="NCBI Taxonomy" id="285351"/>
    <lineage>
        <taxon>Bacteria</taxon>
        <taxon>Bacillati</taxon>
        <taxon>Actinomycetota</taxon>
        <taxon>Actinomycetes</taxon>
        <taxon>Micrococcales</taxon>
        <taxon>Jonesiaceae</taxon>
        <taxon>Flavimobilis</taxon>
    </lineage>
</organism>
<dbReference type="InterPro" id="IPR002762">
    <property type="entry name" value="CbiX-like"/>
</dbReference>
<evidence type="ECO:0000256" key="2">
    <source>
        <dbReference type="ARBA" id="ARBA00023239"/>
    </source>
</evidence>
<dbReference type="CDD" id="cd03416">
    <property type="entry name" value="CbiX_SirB_N"/>
    <property type="match status" value="1"/>
</dbReference>
<keyword evidence="2" id="KW-0456">Lyase</keyword>
<keyword evidence="4" id="KW-1185">Reference proteome</keyword>
<dbReference type="RefSeq" id="WP_093374668.1">
    <property type="nucleotide sequence ID" value="NZ_BNAN01000001.1"/>
</dbReference>
<dbReference type="InterPro" id="IPR050963">
    <property type="entry name" value="Sirohydro_Cobaltochel/CbiX"/>
</dbReference>
<name>A0A1I2D8Y3_9MICO</name>
<evidence type="ECO:0000313" key="4">
    <source>
        <dbReference type="Proteomes" id="UP000198520"/>
    </source>
</evidence>
<dbReference type="GO" id="GO:0016829">
    <property type="term" value="F:lyase activity"/>
    <property type="evidence" value="ECO:0007669"/>
    <property type="project" value="UniProtKB-KW"/>
</dbReference>
<dbReference type="PANTHER" id="PTHR33542">
    <property type="entry name" value="SIROHYDROCHLORIN FERROCHELATASE, CHLOROPLASTIC"/>
    <property type="match status" value="1"/>
</dbReference>
<evidence type="ECO:0000313" key="3">
    <source>
        <dbReference type="EMBL" id="SFE76985.1"/>
    </source>
</evidence>
<dbReference type="Pfam" id="PF01903">
    <property type="entry name" value="CbiX"/>
    <property type="match status" value="1"/>
</dbReference>
<accession>A0A1I2D8Y3</accession>
<gene>
    <name evidence="3" type="ORF">SAMN04488035_0459</name>
</gene>
<dbReference type="GO" id="GO:0046872">
    <property type="term" value="F:metal ion binding"/>
    <property type="evidence" value="ECO:0007669"/>
    <property type="project" value="UniProtKB-KW"/>
</dbReference>
<dbReference type="AlphaFoldDB" id="A0A1I2D8Y3"/>
<dbReference type="SUPFAM" id="SSF53800">
    <property type="entry name" value="Chelatase"/>
    <property type="match status" value="1"/>
</dbReference>
<protein>
    <submittedName>
        <fullName evidence="3">Sirohydrochlorin ferrochelatase</fullName>
    </submittedName>
</protein>
<dbReference type="PANTHER" id="PTHR33542:SF5">
    <property type="entry name" value="FERROCHELATASE CHE1"/>
    <property type="match status" value="1"/>
</dbReference>
<dbReference type="OrthoDB" id="7345302at2"/>
<dbReference type="STRING" id="285351.SAMN04488035_0459"/>
<dbReference type="Proteomes" id="UP000198520">
    <property type="component" value="Unassembled WGS sequence"/>
</dbReference>